<dbReference type="GeneID" id="24416756"/>
<protein>
    <submittedName>
        <fullName evidence="1">Uncharacterized protein</fullName>
    </submittedName>
</protein>
<dbReference type="VEuPathDB" id="FungiDB:GLRG_11392"/>
<dbReference type="AlphaFoldDB" id="E3QZF9"/>
<gene>
    <name evidence="1" type="ORF">GLRG_11392</name>
</gene>
<dbReference type="OrthoDB" id="4202165at2759"/>
<accession>E3QZF9</accession>
<dbReference type="RefSeq" id="XP_008100267.1">
    <property type="nucleotide sequence ID" value="XM_008102076.1"/>
</dbReference>
<evidence type="ECO:0000313" key="1">
    <source>
        <dbReference type="EMBL" id="EFQ36247.1"/>
    </source>
</evidence>
<proteinExistence type="predicted"/>
<dbReference type="Proteomes" id="UP000008782">
    <property type="component" value="Unassembled WGS sequence"/>
</dbReference>
<dbReference type="HOGENOM" id="CLU_168430_0_0_1"/>
<organism evidence="2">
    <name type="scientific">Colletotrichum graminicola (strain M1.001 / M2 / FGSC 10212)</name>
    <name type="common">Maize anthracnose fungus</name>
    <name type="synonym">Glomerella graminicola</name>
    <dbReference type="NCBI Taxonomy" id="645133"/>
    <lineage>
        <taxon>Eukaryota</taxon>
        <taxon>Fungi</taxon>
        <taxon>Dikarya</taxon>
        <taxon>Ascomycota</taxon>
        <taxon>Pezizomycotina</taxon>
        <taxon>Sordariomycetes</taxon>
        <taxon>Hypocreomycetidae</taxon>
        <taxon>Glomerellales</taxon>
        <taxon>Glomerellaceae</taxon>
        <taxon>Colletotrichum</taxon>
        <taxon>Colletotrichum graminicola species complex</taxon>
    </lineage>
</organism>
<reference evidence="2" key="1">
    <citation type="journal article" date="2012" name="Nat. Genet.">
        <title>Lifestyle transitions in plant pathogenic Colletotrichum fungi deciphered by genome and transcriptome analyses.</title>
        <authorList>
            <person name="O'Connell R.J."/>
            <person name="Thon M.R."/>
            <person name="Hacquard S."/>
            <person name="Amyotte S.G."/>
            <person name="Kleemann J."/>
            <person name="Torres M.F."/>
            <person name="Damm U."/>
            <person name="Buiate E.A."/>
            <person name="Epstein L."/>
            <person name="Alkan N."/>
            <person name="Altmueller J."/>
            <person name="Alvarado-Balderrama L."/>
            <person name="Bauser C.A."/>
            <person name="Becker C."/>
            <person name="Birren B.W."/>
            <person name="Chen Z."/>
            <person name="Choi J."/>
            <person name="Crouch J.A."/>
            <person name="Duvick J.P."/>
            <person name="Farman M.A."/>
            <person name="Gan P."/>
            <person name="Heiman D."/>
            <person name="Henrissat B."/>
            <person name="Howard R.J."/>
            <person name="Kabbage M."/>
            <person name="Koch C."/>
            <person name="Kracher B."/>
            <person name="Kubo Y."/>
            <person name="Law A.D."/>
            <person name="Lebrun M.-H."/>
            <person name="Lee Y.-H."/>
            <person name="Miyara I."/>
            <person name="Moore N."/>
            <person name="Neumann U."/>
            <person name="Nordstroem K."/>
            <person name="Panaccione D.G."/>
            <person name="Panstruga R."/>
            <person name="Place M."/>
            <person name="Proctor R.H."/>
            <person name="Prusky D."/>
            <person name="Rech G."/>
            <person name="Reinhardt R."/>
            <person name="Rollins J.A."/>
            <person name="Rounsley S."/>
            <person name="Schardl C.L."/>
            <person name="Schwartz D.C."/>
            <person name="Shenoy N."/>
            <person name="Shirasu K."/>
            <person name="Sikhakolli U.R."/>
            <person name="Stueber K."/>
            <person name="Sukno S.A."/>
            <person name="Sweigard J.A."/>
            <person name="Takano Y."/>
            <person name="Takahara H."/>
            <person name="Trail F."/>
            <person name="van der Does H.C."/>
            <person name="Voll L.M."/>
            <person name="Will I."/>
            <person name="Young S."/>
            <person name="Zeng Q."/>
            <person name="Zhang J."/>
            <person name="Zhou S."/>
            <person name="Dickman M.B."/>
            <person name="Schulze-Lefert P."/>
            <person name="Ver Loren van Themaat E."/>
            <person name="Ma L.-J."/>
            <person name="Vaillancourt L.J."/>
        </authorList>
    </citation>
    <scope>NUCLEOTIDE SEQUENCE [LARGE SCALE GENOMIC DNA]</scope>
    <source>
        <strain evidence="2">M1.001 / M2 / FGSC 10212</strain>
    </source>
</reference>
<sequence>MAISDLSSVIAYSMLDMSYEGDYLQLPEDDVDEADDSRENDKDAAALAEKEALEMTDALNNIRDWHFRKNEDWNRETLIQLVSGKLRYDDLPSNEAAQWK</sequence>
<dbReference type="EMBL" id="GG697416">
    <property type="protein sequence ID" value="EFQ36247.1"/>
    <property type="molecule type" value="Genomic_DNA"/>
</dbReference>
<name>E3QZF9_COLGM</name>
<evidence type="ECO:0000313" key="2">
    <source>
        <dbReference type="Proteomes" id="UP000008782"/>
    </source>
</evidence>
<keyword evidence="2" id="KW-1185">Reference proteome</keyword>